<reference evidence="1" key="1">
    <citation type="submission" date="2020-05" db="EMBL/GenBank/DDBJ databases">
        <authorList>
            <person name="Chiriac C."/>
            <person name="Salcher M."/>
            <person name="Ghai R."/>
            <person name="Kavagutti S V."/>
        </authorList>
    </citation>
    <scope>NUCLEOTIDE SEQUENCE</scope>
</reference>
<accession>A0A6J6LYH5</accession>
<organism evidence="1">
    <name type="scientific">freshwater metagenome</name>
    <dbReference type="NCBI Taxonomy" id="449393"/>
    <lineage>
        <taxon>unclassified sequences</taxon>
        <taxon>metagenomes</taxon>
        <taxon>ecological metagenomes</taxon>
    </lineage>
</organism>
<gene>
    <name evidence="1" type="ORF">UFOPK2292_00599</name>
</gene>
<dbReference type="EMBL" id="CAEZWU010000071">
    <property type="protein sequence ID" value="CAB4666960.1"/>
    <property type="molecule type" value="Genomic_DNA"/>
</dbReference>
<dbReference type="InterPro" id="IPR027273">
    <property type="entry name" value="Neocarzinostatin-like"/>
</dbReference>
<name>A0A6J6LYH5_9ZZZZ</name>
<protein>
    <submittedName>
        <fullName evidence="1">Unannotated protein</fullName>
    </submittedName>
</protein>
<dbReference type="SUPFAM" id="SSF49319">
    <property type="entry name" value="Actinoxanthin-like"/>
    <property type="match status" value="1"/>
</dbReference>
<evidence type="ECO:0000313" key="1">
    <source>
        <dbReference type="EMBL" id="CAB4666960.1"/>
    </source>
</evidence>
<dbReference type="Gene3D" id="2.60.40.230">
    <property type="entry name" value="Neocarzinostatin-like"/>
    <property type="match status" value="1"/>
</dbReference>
<sequence length="253" mass="26514">MKSKSILRTALAILVSAGAFSLVASPVSAAVGVTIDQTTKLVDLRVVSIKLSSIPAGQGVYISQCYKAQKGQRTASGLTCNGSLTEQGTMIWATTDASRGSQSANDNLTLMLRSSFTKVDANKVSTTYECGADNCSIFVYRDHRGLTDTALDTVVPLKFLPTQDVAAVSLGLKKDGGKYVAGSSVSISASKLITSKSQRVVVSSTETRSICSTTGTSSVVISFKKAGICSITLSAEGSKNLDQMIKTLTYIVK</sequence>
<dbReference type="AlphaFoldDB" id="A0A6J6LYH5"/>
<proteinExistence type="predicted"/>